<evidence type="ECO:0000313" key="3">
    <source>
        <dbReference type="Proteomes" id="UP001266305"/>
    </source>
</evidence>
<evidence type="ECO:0000313" key="2">
    <source>
        <dbReference type="EMBL" id="KAK2107596.1"/>
    </source>
</evidence>
<organism evidence="2 3">
    <name type="scientific">Saguinus oedipus</name>
    <name type="common">Cotton-top tamarin</name>
    <name type="synonym">Oedipomidas oedipus</name>
    <dbReference type="NCBI Taxonomy" id="9490"/>
    <lineage>
        <taxon>Eukaryota</taxon>
        <taxon>Metazoa</taxon>
        <taxon>Chordata</taxon>
        <taxon>Craniata</taxon>
        <taxon>Vertebrata</taxon>
        <taxon>Euteleostomi</taxon>
        <taxon>Mammalia</taxon>
        <taxon>Eutheria</taxon>
        <taxon>Euarchontoglires</taxon>
        <taxon>Primates</taxon>
        <taxon>Haplorrhini</taxon>
        <taxon>Platyrrhini</taxon>
        <taxon>Cebidae</taxon>
        <taxon>Callitrichinae</taxon>
        <taxon>Saguinus</taxon>
    </lineage>
</organism>
<keyword evidence="3" id="KW-1185">Reference proteome</keyword>
<feature type="non-terminal residue" evidence="2">
    <location>
        <position position="1"/>
    </location>
</feature>
<comment type="caution">
    <text evidence="2">The sequence shown here is derived from an EMBL/GenBank/DDBJ whole genome shotgun (WGS) entry which is preliminary data.</text>
</comment>
<dbReference type="EMBL" id="JASSZA010000006">
    <property type="protein sequence ID" value="KAK2107596.1"/>
    <property type="molecule type" value="Genomic_DNA"/>
</dbReference>
<evidence type="ECO:0000256" key="1">
    <source>
        <dbReference type="SAM" id="MobiDB-lite"/>
    </source>
</evidence>
<accession>A0ABQ9VE99</accession>
<feature type="region of interest" description="Disordered" evidence="1">
    <location>
        <begin position="1"/>
        <end position="45"/>
    </location>
</feature>
<name>A0ABQ9VE99_SAGOE</name>
<dbReference type="Proteomes" id="UP001266305">
    <property type="component" value="Unassembled WGS sequence"/>
</dbReference>
<feature type="non-terminal residue" evidence="2">
    <location>
        <position position="63"/>
    </location>
</feature>
<protein>
    <submittedName>
        <fullName evidence="2">Uncharacterized protein</fullName>
    </submittedName>
</protein>
<gene>
    <name evidence="2" type="ORF">P7K49_012761</name>
</gene>
<sequence length="63" mass="6903">RGRRLNRRPEGSAWLRTPGGRRPRAPDPPPGAPPAPPRPAAWVGCPAGHARRFATRRVTRPLP</sequence>
<proteinExistence type="predicted"/>
<feature type="compositionally biased region" description="Pro residues" evidence="1">
    <location>
        <begin position="26"/>
        <end position="39"/>
    </location>
</feature>
<reference evidence="2 3" key="1">
    <citation type="submission" date="2023-05" db="EMBL/GenBank/DDBJ databases">
        <title>B98-5 Cell Line De Novo Hybrid Assembly: An Optical Mapping Approach.</title>
        <authorList>
            <person name="Kananen K."/>
            <person name="Auerbach J.A."/>
            <person name="Kautto E."/>
            <person name="Blachly J.S."/>
        </authorList>
    </citation>
    <scope>NUCLEOTIDE SEQUENCE [LARGE SCALE GENOMIC DNA]</scope>
    <source>
        <strain evidence="2">B95-8</strain>
        <tissue evidence="2">Cell line</tissue>
    </source>
</reference>